<evidence type="ECO:0000313" key="2">
    <source>
        <dbReference type="EMBL" id="CAE0826364.1"/>
    </source>
</evidence>
<name>A0A7S4G5X6_9EUGL</name>
<feature type="region of interest" description="Disordered" evidence="1">
    <location>
        <begin position="1"/>
        <end position="25"/>
    </location>
</feature>
<dbReference type="EMBL" id="HBJA01108969">
    <property type="protein sequence ID" value="CAE0826364.1"/>
    <property type="molecule type" value="Transcribed_RNA"/>
</dbReference>
<organism evidence="2">
    <name type="scientific">Eutreptiella gymnastica</name>
    <dbReference type="NCBI Taxonomy" id="73025"/>
    <lineage>
        <taxon>Eukaryota</taxon>
        <taxon>Discoba</taxon>
        <taxon>Euglenozoa</taxon>
        <taxon>Euglenida</taxon>
        <taxon>Spirocuta</taxon>
        <taxon>Euglenophyceae</taxon>
        <taxon>Eutreptiales</taxon>
        <taxon>Eutreptiaceae</taxon>
        <taxon>Eutreptiella</taxon>
    </lineage>
</organism>
<sequence length="163" mass="17402">MGRCLQGGALATTDMTGHGGKRSLSTQEMRQVDTKYCQLSTGPRIQQIGAQNQGKSGKLAPDLGVGGACVMHLPPLAQKWDPTQFFKKARDSSAAAVGAWSPLHPTLLSARSCCQQGLGRGCALKSHEGRGSEHIVRGQTLVQQVPEHQCPKCVSDKAKPQRM</sequence>
<gene>
    <name evidence="2" type="ORF">EGYM00163_LOCUS37620</name>
</gene>
<reference evidence="2" key="1">
    <citation type="submission" date="2021-01" db="EMBL/GenBank/DDBJ databases">
        <authorList>
            <person name="Corre E."/>
            <person name="Pelletier E."/>
            <person name="Niang G."/>
            <person name="Scheremetjew M."/>
            <person name="Finn R."/>
            <person name="Kale V."/>
            <person name="Holt S."/>
            <person name="Cochrane G."/>
            <person name="Meng A."/>
            <person name="Brown T."/>
            <person name="Cohen L."/>
        </authorList>
    </citation>
    <scope>NUCLEOTIDE SEQUENCE</scope>
    <source>
        <strain evidence="2">CCMP1594</strain>
    </source>
</reference>
<evidence type="ECO:0000256" key="1">
    <source>
        <dbReference type="SAM" id="MobiDB-lite"/>
    </source>
</evidence>
<protein>
    <submittedName>
        <fullName evidence="2">Uncharacterized protein</fullName>
    </submittedName>
</protein>
<proteinExistence type="predicted"/>
<accession>A0A7S4G5X6</accession>
<dbReference type="AlphaFoldDB" id="A0A7S4G5X6"/>